<dbReference type="EMBL" id="PVNL01000118">
    <property type="protein sequence ID" value="PRQ00531.1"/>
    <property type="molecule type" value="Genomic_DNA"/>
</dbReference>
<name>A0A2S9Y697_9BACT</name>
<comment type="caution">
    <text evidence="2">The sequence shown here is derived from an EMBL/GenBank/DDBJ whole genome shotgun (WGS) entry which is preliminary data.</text>
</comment>
<organism evidence="2 3">
    <name type="scientific">Enhygromyxa salina</name>
    <dbReference type="NCBI Taxonomy" id="215803"/>
    <lineage>
        <taxon>Bacteria</taxon>
        <taxon>Pseudomonadati</taxon>
        <taxon>Myxococcota</taxon>
        <taxon>Polyangia</taxon>
        <taxon>Nannocystales</taxon>
        <taxon>Nannocystaceae</taxon>
        <taxon>Enhygromyxa</taxon>
    </lineage>
</organism>
<feature type="compositionally biased region" description="Acidic residues" evidence="1">
    <location>
        <begin position="53"/>
        <end position="64"/>
    </location>
</feature>
<dbReference type="RefSeq" id="WP_106092882.1">
    <property type="nucleotide sequence ID" value="NZ_PVNL01000118.1"/>
</dbReference>
<feature type="compositionally biased region" description="Polar residues" evidence="1">
    <location>
        <begin position="42"/>
        <end position="51"/>
    </location>
</feature>
<protein>
    <submittedName>
        <fullName evidence="2">Uncharacterized protein</fullName>
    </submittedName>
</protein>
<feature type="region of interest" description="Disordered" evidence="1">
    <location>
        <begin position="143"/>
        <end position="165"/>
    </location>
</feature>
<evidence type="ECO:0000313" key="2">
    <source>
        <dbReference type="EMBL" id="PRQ00531.1"/>
    </source>
</evidence>
<dbReference type="AlphaFoldDB" id="A0A2S9Y697"/>
<accession>A0A2S9Y697</accession>
<evidence type="ECO:0000256" key="1">
    <source>
        <dbReference type="SAM" id="MobiDB-lite"/>
    </source>
</evidence>
<dbReference type="Proteomes" id="UP000238823">
    <property type="component" value="Unassembled WGS sequence"/>
</dbReference>
<gene>
    <name evidence="2" type="ORF">ENSA7_60250</name>
</gene>
<feature type="region of interest" description="Disordered" evidence="1">
    <location>
        <begin position="39"/>
        <end position="69"/>
    </location>
</feature>
<feature type="compositionally biased region" description="Acidic residues" evidence="1">
    <location>
        <begin position="154"/>
        <end position="165"/>
    </location>
</feature>
<evidence type="ECO:0000313" key="3">
    <source>
        <dbReference type="Proteomes" id="UP000238823"/>
    </source>
</evidence>
<reference evidence="2 3" key="1">
    <citation type="submission" date="2018-03" db="EMBL/GenBank/DDBJ databases">
        <title>Draft Genome Sequences of the Obligatory Marine Myxobacteria Enhygromyxa salina SWB007.</title>
        <authorList>
            <person name="Poehlein A."/>
            <person name="Moghaddam J.A."/>
            <person name="Harms H."/>
            <person name="Alanjari M."/>
            <person name="Koenig G.M."/>
            <person name="Daniel R."/>
            <person name="Schaeberle T.F."/>
        </authorList>
    </citation>
    <scope>NUCLEOTIDE SEQUENCE [LARGE SCALE GENOMIC DNA]</scope>
    <source>
        <strain evidence="2 3">SWB007</strain>
    </source>
</reference>
<sequence length="165" mass="16968">MNWVGFTVIFPYAMELRSILVASVGVILAGCPATTVVVGGSSADSDGTTATEPDPDGDEGGDIVDDQRSPQQAIDSLTAAILVQNPGASKIEIVSAQVGYQLAEEETSGEIAPSLLAGYVVAFESGAVISRRVPVRISLIEPDAPVEALGAEDPNPDEGDERAAN</sequence>
<proteinExistence type="predicted"/>